<dbReference type="Pfam" id="PF04586">
    <property type="entry name" value="Peptidase_S78"/>
    <property type="match status" value="1"/>
</dbReference>
<evidence type="ECO:0000256" key="3">
    <source>
        <dbReference type="ARBA" id="ARBA00022801"/>
    </source>
</evidence>
<dbReference type="EMBL" id="CP001056">
    <property type="protein sequence ID" value="ACD22249.1"/>
    <property type="molecule type" value="Genomic_DNA"/>
</dbReference>
<reference evidence="6" key="2">
    <citation type="submission" date="2009-08" db="EMBL/GenBank/DDBJ databases">
        <authorList>
            <person name="Shrivastava S."/>
            <person name="Brinkac L.M."/>
            <person name="Dodson R.J."/>
            <person name="Harkins D.M."/>
            <person name="Durkin A.S."/>
            <person name="Sutton G."/>
        </authorList>
    </citation>
    <scope>NUCLEOTIDE SEQUENCE</scope>
    <source>
        <strain evidence="6">Eklund 17B</strain>
    </source>
</reference>
<dbReference type="InterPro" id="IPR054613">
    <property type="entry name" value="Peptidase_S78_dom"/>
</dbReference>
<dbReference type="InterPro" id="IPR006433">
    <property type="entry name" value="Prohead_protease"/>
</dbReference>
<dbReference type="KEGG" id="cbk:CLL_A0039"/>
<organism evidence="6">
    <name type="scientific">Clostridium botulinum (strain Eklund 17B / Type B)</name>
    <dbReference type="NCBI Taxonomy" id="935198"/>
    <lineage>
        <taxon>Bacteria</taxon>
        <taxon>Bacillati</taxon>
        <taxon>Bacillota</taxon>
        <taxon>Clostridia</taxon>
        <taxon>Eubacteriales</taxon>
        <taxon>Clostridiaceae</taxon>
        <taxon>Clostridium</taxon>
    </lineage>
</organism>
<keyword evidence="2 6" id="KW-0645">Protease</keyword>
<feature type="domain" description="Prohead serine protease" evidence="5">
    <location>
        <begin position="16"/>
        <end position="164"/>
    </location>
</feature>
<dbReference type="GO" id="GO:0006508">
    <property type="term" value="P:proteolysis"/>
    <property type="evidence" value="ECO:0007669"/>
    <property type="project" value="UniProtKB-KW"/>
</dbReference>
<evidence type="ECO:0000259" key="5">
    <source>
        <dbReference type="Pfam" id="PF04586"/>
    </source>
</evidence>
<accession>U4PBB9</accession>
<dbReference type="PATRIC" id="fig|935198.13.peg.30"/>
<evidence type="ECO:0000256" key="4">
    <source>
        <dbReference type="SAM" id="Coils"/>
    </source>
</evidence>
<proteinExistence type="predicted"/>
<dbReference type="HOGENOM" id="CLU_097078_0_1_9"/>
<dbReference type="AlphaFoldDB" id="B2THE1"/>
<gene>
    <name evidence="6" type="ordered locus">CLL_A0039</name>
</gene>
<keyword evidence="4" id="KW-0175">Coiled coil</keyword>
<evidence type="ECO:0000313" key="6">
    <source>
        <dbReference type="EMBL" id="ACD22249.1"/>
    </source>
</evidence>
<keyword evidence="1" id="KW-1188">Viral release from host cell</keyword>
<accession>B2THE1</accession>
<sequence length="185" mass="20720">MKEIRNSQIQSNSDLELIGTPIVYDEPTIINDPLGNYTEIIKRGALDTADLSDIRLLYNHDTSKIPLARVPKTMGFNVDDKGLHMRATLPNTEEAKAVHTAVCRGDLTGMSFAFKVPKDGSFYDSKTNTRTITKIEKVYECSVVPYPAYQNTSIEARNQITEVQKLESQKDQAKIKINQILKGSI</sequence>
<protein>
    <submittedName>
        <fullName evidence="6">Phage prohead protease, HK97 family</fullName>
    </submittedName>
</protein>
<feature type="coiled-coil region" evidence="4">
    <location>
        <begin position="149"/>
        <end position="183"/>
    </location>
</feature>
<evidence type="ECO:0000256" key="2">
    <source>
        <dbReference type="ARBA" id="ARBA00022670"/>
    </source>
</evidence>
<dbReference type="NCBIfam" id="TIGR01543">
    <property type="entry name" value="proheadase_HK97"/>
    <property type="match status" value="1"/>
</dbReference>
<keyword evidence="3" id="KW-0378">Hydrolase</keyword>
<reference evidence="6" key="1">
    <citation type="submission" date="2009-06" db="EMBL/GenBank/DDBJ databases">
        <authorList>
            <consortium name="US DOE Joint Genome Institute (JGI-PGF)"/>
            <person name="Lucas S."/>
            <person name="Copeland A."/>
            <person name="Lapidus A."/>
            <person name="Glavina del Rio T."/>
            <person name="Dalin E."/>
            <person name="Tice H."/>
            <person name="Bruce D."/>
            <person name="Goodwin L."/>
            <person name="Pitluck S."/>
            <person name="Kyrpides N."/>
            <person name="Mavromatis K."/>
            <person name="Ivanova N."/>
            <person name="Saunders E."/>
            <person name="Brettin T."/>
            <person name="Detter J.C."/>
            <person name="Han C."/>
            <person name="Larimer F."/>
            <person name="Land M."/>
            <person name="Hauser L."/>
            <person name="Markowitz V."/>
            <person name="Cheng J.-F."/>
            <person name="Hugenholtz P."/>
            <person name="Woyke T."/>
            <person name="Wu D."/>
            <person name="Gronow S."/>
            <person name="Klenk H.-P."/>
            <person name="Eisen J.A."/>
        </authorList>
    </citation>
    <scope>NUCLEOTIDE SEQUENCE</scope>
    <source>
        <strain evidence="6">Eklund 17B</strain>
    </source>
</reference>
<dbReference type="GO" id="GO:0008233">
    <property type="term" value="F:peptidase activity"/>
    <property type="evidence" value="ECO:0007669"/>
    <property type="project" value="UniProtKB-KW"/>
</dbReference>
<evidence type="ECO:0000256" key="1">
    <source>
        <dbReference type="ARBA" id="ARBA00022612"/>
    </source>
</evidence>
<name>B2THE1_CLOBB</name>